<proteinExistence type="predicted"/>
<evidence type="ECO:0000313" key="4">
    <source>
        <dbReference type="Proteomes" id="UP000663828"/>
    </source>
</evidence>
<keyword evidence="1" id="KW-0812">Transmembrane</keyword>
<evidence type="ECO:0000313" key="3">
    <source>
        <dbReference type="EMBL" id="CAF1233833.1"/>
    </source>
</evidence>
<dbReference type="AlphaFoldDB" id="A0A814YTC8"/>
<comment type="caution">
    <text evidence="3">The sequence shown here is derived from an EMBL/GenBank/DDBJ whole genome shotgun (WGS) entry which is preliminary data.</text>
</comment>
<feature type="transmembrane region" description="Helical" evidence="1">
    <location>
        <begin position="61"/>
        <end position="84"/>
    </location>
</feature>
<dbReference type="EMBL" id="CAJNOJ010000049">
    <property type="protein sequence ID" value="CAF0959764.1"/>
    <property type="molecule type" value="Genomic_DNA"/>
</dbReference>
<organism evidence="3 4">
    <name type="scientific">Adineta ricciae</name>
    <name type="common">Rotifer</name>
    <dbReference type="NCBI Taxonomy" id="249248"/>
    <lineage>
        <taxon>Eukaryota</taxon>
        <taxon>Metazoa</taxon>
        <taxon>Spiralia</taxon>
        <taxon>Gnathifera</taxon>
        <taxon>Rotifera</taxon>
        <taxon>Eurotatoria</taxon>
        <taxon>Bdelloidea</taxon>
        <taxon>Adinetida</taxon>
        <taxon>Adinetidae</taxon>
        <taxon>Adineta</taxon>
    </lineage>
</organism>
<feature type="transmembrane region" description="Helical" evidence="1">
    <location>
        <begin position="163"/>
        <end position="185"/>
    </location>
</feature>
<accession>A0A814YTC8</accession>
<gene>
    <name evidence="2" type="ORF">EDS130_LOCUS12786</name>
    <name evidence="3" type="ORF">XAT740_LOCUS25369</name>
</gene>
<protein>
    <recommendedName>
        <fullName evidence="5">MARVEL domain-containing protein</fullName>
    </recommendedName>
</protein>
<dbReference type="EMBL" id="CAJNOR010002008">
    <property type="protein sequence ID" value="CAF1233833.1"/>
    <property type="molecule type" value="Genomic_DNA"/>
</dbReference>
<evidence type="ECO:0008006" key="5">
    <source>
        <dbReference type="Google" id="ProtNLM"/>
    </source>
</evidence>
<reference evidence="3" key="1">
    <citation type="submission" date="2021-02" db="EMBL/GenBank/DDBJ databases">
        <authorList>
            <person name="Nowell W R."/>
        </authorList>
    </citation>
    <scope>NUCLEOTIDE SEQUENCE</scope>
</reference>
<feature type="transmembrane region" description="Helical" evidence="1">
    <location>
        <begin position="96"/>
        <end position="118"/>
    </location>
</feature>
<dbReference type="Proteomes" id="UP000663852">
    <property type="component" value="Unassembled WGS sequence"/>
</dbReference>
<dbReference type="Proteomes" id="UP000663828">
    <property type="component" value="Unassembled WGS sequence"/>
</dbReference>
<sequence>MFPQSNYPVAVAKPIVQSRYRTLNDFIPSFLPGLLGAGQLFLWMAIIGLESASVYYDAGRGTIYAGFWCSIVFFVTWIATFCYLCCGKSSGCGTYLVIQNIINIVFAIILTIFTARFVKNPCLCYGALCYIPNWDFIYNDDFYDYHAYPCTERTFKKLSVLKALLACAILMLVCNFIFIIAYIVASIRFRNHQQSNSQQMNVAFQQQPAGVHMGVQPAYYPSSMGYPSNVHQQSVPTQYPSAPPNYYPSLDKY</sequence>
<keyword evidence="1" id="KW-0472">Membrane</keyword>
<keyword evidence="1" id="KW-1133">Transmembrane helix</keyword>
<keyword evidence="4" id="KW-1185">Reference proteome</keyword>
<evidence type="ECO:0000313" key="2">
    <source>
        <dbReference type="EMBL" id="CAF0959764.1"/>
    </source>
</evidence>
<feature type="transmembrane region" description="Helical" evidence="1">
    <location>
        <begin position="26"/>
        <end position="49"/>
    </location>
</feature>
<name>A0A814YTC8_ADIRI</name>
<evidence type="ECO:0000256" key="1">
    <source>
        <dbReference type="SAM" id="Phobius"/>
    </source>
</evidence>
<dbReference type="OrthoDB" id="10052369at2759"/>